<dbReference type="SUPFAM" id="SSF54001">
    <property type="entry name" value="Cysteine proteinases"/>
    <property type="match status" value="1"/>
</dbReference>
<protein>
    <submittedName>
        <fullName evidence="9">Histone lysine demethylase PHF8</fullName>
    </submittedName>
</protein>
<dbReference type="SMART" id="SM00249">
    <property type="entry name" value="PHD"/>
    <property type="match status" value="2"/>
</dbReference>
<keyword evidence="6" id="KW-0862">Zinc</keyword>
<dbReference type="InterPro" id="IPR019786">
    <property type="entry name" value="Zinc_finger_PHD-type_CS"/>
</dbReference>
<dbReference type="GO" id="GO:0006508">
    <property type="term" value="P:proteolysis"/>
    <property type="evidence" value="ECO:0007669"/>
    <property type="project" value="UniProtKB-KW"/>
</dbReference>
<dbReference type="GO" id="GO:0008270">
    <property type="term" value="F:zinc ion binding"/>
    <property type="evidence" value="ECO:0007669"/>
    <property type="project" value="UniProtKB-KW"/>
</dbReference>
<keyword evidence="5" id="KW-0378">Hydrolase</keyword>
<comment type="similarity">
    <text evidence="1">Belongs to the peptidase C48 family.</text>
</comment>
<dbReference type="PROSITE" id="PS50016">
    <property type="entry name" value="ZF_PHD_2"/>
    <property type="match status" value="1"/>
</dbReference>
<reference evidence="9" key="2">
    <citation type="journal article" date="2023" name="BMC Genomics">
        <title>Pest status, molecular evolution, and epigenetic factors derived from the genome assembly of Frankliniella fusca, a thysanopteran phytovirus vector.</title>
        <authorList>
            <person name="Catto M.A."/>
            <person name="Labadie P.E."/>
            <person name="Jacobson A.L."/>
            <person name="Kennedy G.G."/>
            <person name="Srinivasan R."/>
            <person name="Hunt B.G."/>
        </authorList>
    </citation>
    <scope>NUCLEOTIDE SEQUENCE</scope>
    <source>
        <strain evidence="9">PL_HMW_Pooled</strain>
    </source>
</reference>
<sequence length="650" mass="73500">MNSNEVLIDLTATSDDSSDQNSHTDFEQYIKKETSTEHLDLSEEIITRCKVCYMAHPKANHRCCAKCKQQIVTDCHECICIVCQRAITKRAEQCFRCTRPVHNKCSSLQPETSKGIVVLMCDNCKTSRDTGLSRSALDDLKRGDSLTDEHLNAACKMLKAAFRDLAGLTAPENIIRLENQISVSPHIAEAHEDYMQMLNTGTGHWVLLVVCKGQPFLLDSSFHNKMTVHIKNQIREIMSSDKNFNVLIPNIQQQDNGTDCGLYVIANAVEFAKNRQVRKVNFIREKLRPHWLQCITDGKISQFPSEGFEHETVFTDYVIQVTSTKDTDILNDCCQNCQLKDPQPGHTCCKYCKVQNKRRGHVCECVVCLNPTSDNANLIPLLCKVCVKPVHEFCSKFVVEQASHYCYFCMIKKNVNLEKEVVGQVVWERGPISKDHIITATAFLRKQFPDLGGLAEPNDVVRKKEYLLFCYDNLQDGQDYIQFLSTGTGHWVLLVVQEGKLYLLGSNVKSNLTSELETQVAAIVNSFQSEFTIFLPVINNENDSGLVAIAYAIEFASTRKICEVSFNSLNLHWVNCLLEGKISVFPNSGKVSVQLEETITKVYCLCRLPEHYSTTMIDCDMCGEWYHPKCVDISNSNKWICALCKPEVSS</sequence>
<evidence type="ECO:0000259" key="8">
    <source>
        <dbReference type="PROSITE" id="PS50016"/>
    </source>
</evidence>
<dbReference type="PANTHER" id="PTHR34718">
    <property type="entry name" value="PHD-TYPE DOMAIN-CONTAINING PROTEIN"/>
    <property type="match status" value="1"/>
</dbReference>
<dbReference type="EMBL" id="JAHWGI010001065">
    <property type="protein sequence ID" value="KAK3922086.1"/>
    <property type="molecule type" value="Genomic_DNA"/>
</dbReference>
<dbReference type="InterPro" id="IPR019787">
    <property type="entry name" value="Znf_PHD-finger"/>
</dbReference>
<dbReference type="Proteomes" id="UP001219518">
    <property type="component" value="Unassembled WGS sequence"/>
</dbReference>
<dbReference type="Gene3D" id="3.40.395.10">
    <property type="entry name" value="Adenoviral Proteinase, Chain A"/>
    <property type="match status" value="1"/>
</dbReference>
<dbReference type="Pfam" id="PF02902">
    <property type="entry name" value="Peptidase_C48"/>
    <property type="match status" value="1"/>
</dbReference>
<evidence type="ECO:0000256" key="6">
    <source>
        <dbReference type="ARBA" id="ARBA00022833"/>
    </source>
</evidence>
<evidence type="ECO:0000256" key="1">
    <source>
        <dbReference type="ARBA" id="ARBA00005234"/>
    </source>
</evidence>
<evidence type="ECO:0000313" key="9">
    <source>
        <dbReference type="EMBL" id="KAK3922086.1"/>
    </source>
</evidence>
<dbReference type="SUPFAM" id="SSF57903">
    <property type="entry name" value="FYVE/PHD zinc finger"/>
    <property type="match status" value="1"/>
</dbReference>
<dbReference type="GO" id="GO:0008234">
    <property type="term" value="F:cysteine-type peptidase activity"/>
    <property type="evidence" value="ECO:0007669"/>
    <property type="project" value="InterPro"/>
</dbReference>
<reference evidence="9" key="1">
    <citation type="submission" date="2021-07" db="EMBL/GenBank/DDBJ databases">
        <authorList>
            <person name="Catto M.A."/>
            <person name="Jacobson A."/>
            <person name="Kennedy G."/>
            <person name="Labadie P."/>
            <person name="Hunt B.G."/>
            <person name="Srinivasan R."/>
        </authorList>
    </citation>
    <scope>NUCLEOTIDE SEQUENCE</scope>
    <source>
        <strain evidence="9">PL_HMW_Pooled</strain>
        <tissue evidence="9">Head</tissue>
    </source>
</reference>
<dbReference type="InterPro" id="IPR038765">
    <property type="entry name" value="Papain-like_cys_pep_sf"/>
</dbReference>
<dbReference type="Gene3D" id="3.30.40.10">
    <property type="entry name" value="Zinc/RING finger domain, C3HC4 (zinc finger)"/>
    <property type="match status" value="1"/>
</dbReference>
<evidence type="ECO:0000256" key="7">
    <source>
        <dbReference type="PROSITE-ProRule" id="PRU00146"/>
    </source>
</evidence>
<dbReference type="InterPro" id="IPR001965">
    <property type="entry name" value="Znf_PHD"/>
</dbReference>
<evidence type="ECO:0000256" key="4">
    <source>
        <dbReference type="ARBA" id="ARBA00022771"/>
    </source>
</evidence>
<dbReference type="Pfam" id="PF00628">
    <property type="entry name" value="PHD"/>
    <property type="match status" value="1"/>
</dbReference>
<accession>A0AAE1LJ32</accession>
<gene>
    <name evidence="9" type="ORF">KUF71_011262</name>
</gene>
<evidence type="ECO:0000256" key="5">
    <source>
        <dbReference type="ARBA" id="ARBA00022801"/>
    </source>
</evidence>
<keyword evidence="2" id="KW-0645">Protease</keyword>
<dbReference type="InterPro" id="IPR011011">
    <property type="entry name" value="Znf_FYVE_PHD"/>
</dbReference>
<proteinExistence type="inferred from homology"/>
<keyword evidence="3" id="KW-0479">Metal-binding</keyword>
<feature type="domain" description="PHD-type" evidence="8">
    <location>
        <begin position="601"/>
        <end position="647"/>
    </location>
</feature>
<dbReference type="PROSITE" id="PS01359">
    <property type="entry name" value="ZF_PHD_1"/>
    <property type="match status" value="1"/>
</dbReference>
<name>A0AAE1LJ32_9NEOP</name>
<comment type="caution">
    <text evidence="9">The sequence shown here is derived from an EMBL/GenBank/DDBJ whole genome shotgun (WGS) entry which is preliminary data.</text>
</comment>
<dbReference type="InterPro" id="IPR013083">
    <property type="entry name" value="Znf_RING/FYVE/PHD"/>
</dbReference>
<keyword evidence="4 7" id="KW-0863">Zinc-finger</keyword>
<keyword evidence="10" id="KW-1185">Reference proteome</keyword>
<evidence type="ECO:0000313" key="10">
    <source>
        <dbReference type="Proteomes" id="UP001219518"/>
    </source>
</evidence>
<dbReference type="InterPro" id="IPR003653">
    <property type="entry name" value="Peptidase_C48_C"/>
</dbReference>
<evidence type="ECO:0000256" key="3">
    <source>
        <dbReference type="ARBA" id="ARBA00022723"/>
    </source>
</evidence>
<evidence type="ECO:0000256" key="2">
    <source>
        <dbReference type="ARBA" id="ARBA00022670"/>
    </source>
</evidence>
<organism evidence="9 10">
    <name type="scientific">Frankliniella fusca</name>
    <dbReference type="NCBI Taxonomy" id="407009"/>
    <lineage>
        <taxon>Eukaryota</taxon>
        <taxon>Metazoa</taxon>
        <taxon>Ecdysozoa</taxon>
        <taxon>Arthropoda</taxon>
        <taxon>Hexapoda</taxon>
        <taxon>Insecta</taxon>
        <taxon>Pterygota</taxon>
        <taxon>Neoptera</taxon>
        <taxon>Paraneoptera</taxon>
        <taxon>Thysanoptera</taxon>
        <taxon>Terebrantia</taxon>
        <taxon>Thripoidea</taxon>
        <taxon>Thripidae</taxon>
        <taxon>Frankliniella</taxon>
    </lineage>
</organism>
<dbReference type="PANTHER" id="PTHR34718:SF2">
    <property type="entry name" value="PHD-TYPE DOMAIN-CONTAINING PROTEIN"/>
    <property type="match status" value="1"/>
</dbReference>
<dbReference type="AlphaFoldDB" id="A0AAE1LJ32"/>